<evidence type="ECO:0000256" key="1">
    <source>
        <dbReference type="SAM" id="MobiDB-lite"/>
    </source>
</evidence>
<evidence type="ECO:0000313" key="3">
    <source>
        <dbReference type="Proteomes" id="UP000784294"/>
    </source>
</evidence>
<feature type="region of interest" description="Disordered" evidence="1">
    <location>
        <begin position="166"/>
        <end position="236"/>
    </location>
</feature>
<evidence type="ECO:0000313" key="2">
    <source>
        <dbReference type="EMBL" id="VEL35447.1"/>
    </source>
</evidence>
<feature type="region of interest" description="Disordered" evidence="1">
    <location>
        <begin position="84"/>
        <end position="124"/>
    </location>
</feature>
<dbReference type="EMBL" id="CAAALY010249866">
    <property type="protein sequence ID" value="VEL35447.1"/>
    <property type="molecule type" value="Genomic_DNA"/>
</dbReference>
<name>A0A3S5AF38_9PLAT</name>
<protein>
    <submittedName>
        <fullName evidence="2">Uncharacterized protein</fullName>
    </submittedName>
</protein>
<feature type="compositionally biased region" description="Basic residues" evidence="1">
    <location>
        <begin position="189"/>
        <end position="200"/>
    </location>
</feature>
<dbReference type="AlphaFoldDB" id="A0A3S5AF38"/>
<comment type="caution">
    <text evidence="2">The sequence shown here is derived from an EMBL/GenBank/DDBJ whole genome shotgun (WGS) entry which is preliminary data.</text>
</comment>
<reference evidence="2" key="1">
    <citation type="submission" date="2018-11" db="EMBL/GenBank/DDBJ databases">
        <authorList>
            <consortium name="Pathogen Informatics"/>
        </authorList>
    </citation>
    <scope>NUCLEOTIDE SEQUENCE</scope>
</reference>
<gene>
    <name evidence="2" type="ORF">PXEA_LOCUS28887</name>
</gene>
<dbReference type="Proteomes" id="UP000784294">
    <property type="component" value="Unassembled WGS sequence"/>
</dbReference>
<organism evidence="2 3">
    <name type="scientific">Protopolystoma xenopodis</name>
    <dbReference type="NCBI Taxonomy" id="117903"/>
    <lineage>
        <taxon>Eukaryota</taxon>
        <taxon>Metazoa</taxon>
        <taxon>Spiralia</taxon>
        <taxon>Lophotrochozoa</taxon>
        <taxon>Platyhelminthes</taxon>
        <taxon>Monogenea</taxon>
        <taxon>Polyopisthocotylea</taxon>
        <taxon>Polystomatidea</taxon>
        <taxon>Polystomatidae</taxon>
        <taxon>Protopolystoma</taxon>
    </lineage>
</organism>
<proteinExistence type="predicted"/>
<keyword evidence="3" id="KW-1185">Reference proteome</keyword>
<accession>A0A3S5AF38</accession>
<feature type="compositionally biased region" description="Basic and acidic residues" evidence="1">
    <location>
        <begin position="90"/>
        <end position="124"/>
    </location>
</feature>
<feature type="compositionally biased region" description="Polar residues" evidence="1">
    <location>
        <begin position="223"/>
        <end position="236"/>
    </location>
</feature>
<sequence length="236" mass="26591">MKTLFSDEIAGLERVKRLPLSRPTTSGRPAAAPPVLVTSHRENSLPGTILSLEAGWAELMSHVGRLHLRQLRCRQQETSVTLAAASCKETPQKETDDGPDKTNDKEKALEPAETEERKGEMHHNDHLHLQSSIQYQKHCRLPDTLPQKLDAKDHCLSANPRHCHNKAFTKDSDSNAVHHSQDVNPPPPHAHHQHRHHVLPHKSESRQRQHRLTQHPCPPEGQLTETSKSSPTTYSE</sequence>